<sequence length="225" mass="25956">MEKIRVFVDNVFSGLPKTKEVIDMKRDILSNMEEHYLELIKQGKDEDSAFGIVVSEFGSIEDIRRELNLDEILYNESNLPIDEDNPMISYFQRKFRNGIIAGVVCCIIGVFGTAVIYEIFYYNYLVEAMQIAWFSVFVCIGVILFIYWGMEKDRFEKSCGSLNGMEAFQEAPMKNKKMKGIINGILWQLTVLIYLLMGFFMGLWHPGWIIFIISAIISSVINAFL</sequence>
<comment type="caution">
    <text evidence="2">The sequence shown here is derived from an EMBL/GenBank/DDBJ whole genome shotgun (WGS) entry which is preliminary data.</text>
</comment>
<evidence type="ECO:0000313" key="3">
    <source>
        <dbReference type="Proteomes" id="UP000247612"/>
    </source>
</evidence>
<dbReference type="Proteomes" id="UP000247612">
    <property type="component" value="Unassembled WGS sequence"/>
</dbReference>
<accession>A0A318KSL7</accession>
<feature type="transmembrane region" description="Helical" evidence="1">
    <location>
        <begin position="99"/>
        <end position="122"/>
    </location>
</feature>
<protein>
    <recommendedName>
        <fullName evidence="4">DUF1700 domain-containing protein</fullName>
    </recommendedName>
</protein>
<dbReference type="STRING" id="1034346.GCA_000313565_02845"/>
<gene>
    <name evidence="2" type="ORF">DES51_107208</name>
</gene>
<feature type="transmembrane region" description="Helical" evidence="1">
    <location>
        <begin position="207"/>
        <end position="224"/>
    </location>
</feature>
<evidence type="ECO:0000256" key="1">
    <source>
        <dbReference type="SAM" id="Phobius"/>
    </source>
</evidence>
<keyword evidence="1" id="KW-1133">Transmembrane helix</keyword>
<dbReference type="InterPro" id="IPR047928">
    <property type="entry name" value="Perm_prefix_1"/>
</dbReference>
<keyword evidence="1" id="KW-0812">Transmembrane</keyword>
<dbReference type="EMBL" id="QJKH01000007">
    <property type="protein sequence ID" value="PXX78666.1"/>
    <property type="molecule type" value="Genomic_DNA"/>
</dbReference>
<feature type="transmembrane region" description="Helical" evidence="1">
    <location>
        <begin position="181"/>
        <end position="201"/>
    </location>
</feature>
<dbReference type="OrthoDB" id="9815852at2"/>
<dbReference type="RefSeq" id="WP_022939128.1">
    <property type="nucleotide sequence ID" value="NZ_CABKRQ010000008.1"/>
</dbReference>
<organism evidence="2 3">
    <name type="scientific">Dielma fastidiosa</name>
    <dbReference type="NCBI Taxonomy" id="1034346"/>
    <lineage>
        <taxon>Bacteria</taxon>
        <taxon>Bacillati</taxon>
        <taxon>Bacillota</taxon>
        <taxon>Erysipelotrichia</taxon>
        <taxon>Erysipelotrichales</taxon>
        <taxon>Erysipelotrichaceae</taxon>
        <taxon>Dielma</taxon>
    </lineage>
</organism>
<dbReference type="GeneID" id="94440593"/>
<proteinExistence type="predicted"/>
<reference evidence="2 3" key="1">
    <citation type="submission" date="2018-05" db="EMBL/GenBank/DDBJ databases">
        <title>Genomic Encyclopedia of Type Strains, Phase IV (KMG-IV): sequencing the most valuable type-strain genomes for metagenomic binning, comparative biology and taxonomic classification.</title>
        <authorList>
            <person name="Goeker M."/>
        </authorList>
    </citation>
    <scope>NUCLEOTIDE SEQUENCE [LARGE SCALE GENOMIC DNA]</scope>
    <source>
        <strain evidence="2 3">JC118</strain>
    </source>
</reference>
<name>A0A318KSL7_9FIRM</name>
<feature type="transmembrane region" description="Helical" evidence="1">
    <location>
        <begin position="128"/>
        <end position="148"/>
    </location>
</feature>
<evidence type="ECO:0008006" key="4">
    <source>
        <dbReference type="Google" id="ProtNLM"/>
    </source>
</evidence>
<keyword evidence="3" id="KW-1185">Reference proteome</keyword>
<dbReference type="AlphaFoldDB" id="A0A318KSL7"/>
<dbReference type="NCBIfam" id="NF038403">
    <property type="entry name" value="perm_prefix_1"/>
    <property type="match status" value="1"/>
</dbReference>
<evidence type="ECO:0000313" key="2">
    <source>
        <dbReference type="EMBL" id="PXX78666.1"/>
    </source>
</evidence>
<keyword evidence="1" id="KW-0472">Membrane</keyword>